<feature type="transmembrane region" description="Helical" evidence="1">
    <location>
        <begin position="44"/>
        <end position="62"/>
    </location>
</feature>
<name>A0ABY8PR18_9BACT</name>
<sequence>MIYLFIMFLWLGFVGSLNDSSILLGIVITVLVVKISEFFLKSEIYGFIELFISAIGRILLMYKMTFRSLKFLIKKSYCGLVPINVENKTDTEKAAIANCITLTPGTMFILEENKHLIIHKFSETPDAAHSSDDVWKGELF</sequence>
<organism evidence="2 3">
    <name type="scientific">Marinitoga aeolica</name>
    <dbReference type="NCBI Taxonomy" id="2809031"/>
    <lineage>
        <taxon>Bacteria</taxon>
        <taxon>Thermotogati</taxon>
        <taxon>Thermotogota</taxon>
        <taxon>Thermotogae</taxon>
        <taxon>Petrotogales</taxon>
        <taxon>Petrotogaceae</taxon>
        <taxon>Marinitoga</taxon>
    </lineage>
</organism>
<reference evidence="2 3" key="1">
    <citation type="submission" date="2021-02" db="EMBL/GenBank/DDBJ databases">
        <title>Characterization of Marinitoga sp. nov. str. BP5-C20A.</title>
        <authorList>
            <person name="Erauso G."/>
            <person name="Postec A."/>
        </authorList>
    </citation>
    <scope>NUCLEOTIDE SEQUENCE [LARGE SCALE GENOMIC DNA]</scope>
    <source>
        <strain evidence="2 3">BP5-C20A</strain>
    </source>
</reference>
<feature type="transmembrane region" description="Helical" evidence="1">
    <location>
        <begin position="7"/>
        <end position="32"/>
    </location>
</feature>
<keyword evidence="1" id="KW-0472">Membrane</keyword>
<protein>
    <submittedName>
        <fullName evidence="2">Na+/H+ antiporter subunit E</fullName>
    </submittedName>
</protein>
<gene>
    <name evidence="2" type="ORF">JRV97_00495</name>
</gene>
<proteinExistence type="predicted"/>
<keyword evidence="1" id="KW-0812">Transmembrane</keyword>
<evidence type="ECO:0000256" key="1">
    <source>
        <dbReference type="SAM" id="Phobius"/>
    </source>
</evidence>
<dbReference type="Pfam" id="PF01899">
    <property type="entry name" value="MNHE"/>
    <property type="match status" value="1"/>
</dbReference>
<dbReference type="EMBL" id="CP069362">
    <property type="protein sequence ID" value="WGS65067.1"/>
    <property type="molecule type" value="Genomic_DNA"/>
</dbReference>
<evidence type="ECO:0000313" key="3">
    <source>
        <dbReference type="Proteomes" id="UP001232493"/>
    </source>
</evidence>
<accession>A0ABY8PR18</accession>
<keyword evidence="3" id="KW-1185">Reference proteome</keyword>
<keyword evidence="1" id="KW-1133">Transmembrane helix</keyword>
<dbReference type="RefSeq" id="WP_280999191.1">
    <property type="nucleotide sequence ID" value="NZ_CP069362.1"/>
</dbReference>
<evidence type="ECO:0000313" key="2">
    <source>
        <dbReference type="EMBL" id="WGS65067.1"/>
    </source>
</evidence>
<dbReference type="InterPro" id="IPR002758">
    <property type="entry name" value="Cation_antiport_E"/>
</dbReference>
<dbReference type="Proteomes" id="UP001232493">
    <property type="component" value="Chromosome"/>
</dbReference>